<protein>
    <recommendedName>
        <fullName evidence="5">NR LBD domain-containing protein</fullName>
    </recommendedName>
</protein>
<dbReference type="EMBL" id="JAHRIO010060516">
    <property type="protein sequence ID" value="MEQ2178016.1"/>
    <property type="molecule type" value="Genomic_DNA"/>
</dbReference>
<evidence type="ECO:0000313" key="6">
    <source>
        <dbReference type="EMBL" id="MEQ2178016.1"/>
    </source>
</evidence>
<dbReference type="InterPro" id="IPR000536">
    <property type="entry name" value="Nucl_hrmn_rcpt_lig-bd"/>
</dbReference>
<evidence type="ECO:0000256" key="3">
    <source>
        <dbReference type="ARBA" id="ARBA00023170"/>
    </source>
</evidence>
<organism evidence="6 7">
    <name type="scientific">Goodea atripinnis</name>
    <dbReference type="NCBI Taxonomy" id="208336"/>
    <lineage>
        <taxon>Eukaryota</taxon>
        <taxon>Metazoa</taxon>
        <taxon>Chordata</taxon>
        <taxon>Craniata</taxon>
        <taxon>Vertebrata</taxon>
        <taxon>Euteleostomi</taxon>
        <taxon>Actinopterygii</taxon>
        <taxon>Neopterygii</taxon>
        <taxon>Teleostei</taxon>
        <taxon>Neoteleostei</taxon>
        <taxon>Acanthomorphata</taxon>
        <taxon>Ovalentaria</taxon>
        <taxon>Atherinomorphae</taxon>
        <taxon>Cyprinodontiformes</taxon>
        <taxon>Goodeidae</taxon>
        <taxon>Goodea</taxon>
    </lineage>
</organism>
<evidence type="ECO:0000256" key="1">
    <source>
        <dbReference type="ARBA" id="ARBA00023015"/>
    </source>
</evidence>
<dbReference type="Proteomes" id="UP001476798">
    <property type="component" value="Unassembled WGS sequence"/>
</dbReference>
<dbReference type="SUPFAM" id="SSF48508">
    <property type="entry name" value="Nuclear receptor ligand-binding domain"/>
    <property type="match status" value="1"/>
</dbReference>
<dbReference type="InterPro" id="IPR035500">
    <property type="entry name" value="NHR-like_dom_sf"/>
</dbReference>
<keyword evidence="7" id="KW-1185">Reference proteome</keyword>
<gene>
    <name evidence="6" type="ORF">GOODEAATRI_009643</name>
</gene>
<accession>A0ABV0P4I0</accession>
<dbReference type="PROSITE" id="PS51843">
    <property type="entry name" value="NR_LBD"/>
    <property type="match status" value="1"/>
</dbReference>
<name>A0ABV0P4I0_9TELE</name>
<keyword evidence="2" id="KW-0804">Transcription</keyword>
<sequence length="112" mass="12731">MHWARSIPAFQALGAIINHLQTSLQEEKLSPDRGKLVMEHIWRMQEFCNSMSKLSPDSYEYAYLKAIVLFSPAVTEELFFAGLIGNVQIDSIIPYILKMESTDYNSQTVSSV</sequence>
<keyword evidence="4" id="KW-0539">Nucleus</keyword>
<proteinExistence type="predicted"/>
<reference evidence="6 7" key="1">
    <citation type="submission" date="2021-06" db="EMBL/GenBank/DDBJ databases">
        <authorList>
            <person name="Palmer J.M."/>
        </authorList>
    </citation>
    <scope>NUCLEOTIDE SEQUENCE [LARGE SCALE GENOMIC DNA]</scope>
    <source>
        <strain evidence="6 7">GA_2019</strain>
        <tissue evidence="6">Muscle</tissue>
    </source>
</reference>
<evidence type="ECO:0000313" key="7">
    <source>
        <dbReference type="Proteomes" id="UP001476798"/>
    </source>
</evidence>
<feature type="domain" description="NR LBD" evidence="5">
    <location>
        <begin position="1"/>
        <end position="112"/>
    </location>
</feature>
<dbReference type="Pfam" id="PF00104">
    <property type="entry name" value="Hormone_recep"/>
    <property type="match status" value="1"/>
</dbReference>
<evidence type="ECO:0000259" key="5">
    <source>
        <dbReference type="PROSITE" id="PS51843"/>
    </source>
</evidence>
<comment type="caution">
    <text evidence="6">The sequence shown here is derived from an EMBL/GenBank/DDBJ whole genome shotgun (WGS) entry which is preliminary data.</text>
</comment>
<keyword evidence="1" id="KW-0805">Transcription regulation</keyword>
<keyword evidence="3" id="KW-0675">Receptor</keyword>
<evidence type="ECO:0000256" key="2">
    <source>
        <dbReference type="ARBA" id="ARBA00023163"/>
    </source>
</evidence>
<dbReference type="Gene3D" id="1.10.565.10">
    <property type="entry name" value="Retinoid X Receptor"/>
    <property type="match status" value="2"/>
</dbReference>
<evidence type="ECO:0000256" key="4">
    <source>
        <dbReference type="ARBA" id="ARBA00023242"/>
    </source>
</evidence>